<keyword evidence="2" id="KW-1133">Transmembrane helix</keyword>
<evidence type="ECO:0000313" key="4">
    <source>
        <dbReference type="EMBL" id="GFH58151.1"/>
    </source>
</evidence>
<dbReference type="Gene3D" id="3.10.20.90">
    <property type="entry name" value="Phosphatidylinositol 3-kinase Catalytic Subunit, Chain A, domain 1"/>
    <property type="match status" value="1"/>
</dbReference>
<keyword evidence="2" id="KW-0812">Transmembrane</keyword>
<keyword evidence="2" id="KW-0472">Membrane</keyword>
<evidence type="ECO:0000256" key="1">
    <source>
        <dbReference type="SAM" id="MobiDB-lite"/>
    </source>
</evidence>
<protein>
    <recommendedName>
        <fullName evidence="3">Ubiquitin-like domain-containing protein</fullName>
    </recommendedName>
</protein>
<dbReference type="GO" id="GO:0005783">
    <property type="term" value="C:endoplasmic reticulum"/>
    <property type="evidence" value="ECO:0007669"/>
    <property type="project" value="TreeGrafter"/>
</dbReference>
<dbReference type="InterPro" id="IPR045226">
    <property type="entry name" value="Dsc3"/>
</dbReference>
<reference evidence="4 5" key="1">
    <citation type="journal article" date="2021" name="Sci. Rep.">
        <title>The genome of the diatom Chaetoceros tenuissimus carries an ancient integrated fragment of an extant virus.</title>
        <authorList>
            <person name="Hongo Y."/>
            <person name="Kimura K."/>
            <person name="Takaki Y."/>
            <person name="Yoshida Y."/>
            <person name="Baba S."/>
            <person name="Kobayashi G."/>
            <person name="Nagasaki K."/>
            <person name="Hano T."/>
            <person name="Tomaru Y."/>
        </authorList>
    </citation>
    <scope>NUCLEOTIDE SEQUENCE [LARGE SCALE GENOMIC DNA]</scope>
    <source>
        <strain evidence="4 5">NIES-3715</strain>
    </source>
</reference>
<dbReference type="PANTHER" id="PTHR28049:SF1">
    <property type="entry name" value="DSC E3 UBIQUITIN LIGASE COMPLEX SUBUNIT 3"/>
    <property type="match status" value="1"/>
</dbReference>
<dbReference type="PANTHER" id="PTHR28049">
    <property type="entry name" value="TRANSMEMBRANE PROTEIN YOR223W"/>
    <property type="match status" value="1"/>
</dbReference>
<dbReference type="CDD" id="cd17039">
    <property type="entry name" value="Ubl_ubiquitin_like"/>
    <property type="match status" value="1"/>
</dbReference>
<evidence type="ECO:0000256" key="2">
    <source>
        <dbReference type="SAM" id="Phobius"/>
    </source>
</evidence>
<dbReference type="SUPFAM" id="SSF54236">
    <property type="entry name" value="Ubiquitin-like"/>
    <property type="match status" value="1"/>
</dbReference>
<dbReference type="Pfam" id="PF13373">
    <property type="entry name" value="Dsc3_C"/>
    <property type="match status" value="1"/>
</dbReference>
<keyword evidence="5" id="KW-1185">Reference proteome</keyword>
<evidence type="ECO:0000313" key="5">
    <source>
        <dbReference type="Proteomes" id="UP001054902"/>
    </source>
</evidence>
<accession>A0AAD3D5C4</accession>
<dbReference type="InterPro" id="IPR000626">
    <property type="entry name" value="Ubiquitin-like_dom"/>
</dbReference>
<dbReference type="Proteomes" id="UP001054902">
    <property type="component" value="Unassembled WGS sequence"/>
</dbReference>
<comment type="caution">
    <text evidence="4">The sequence shown here is derived from an EMBL/GenBank/DDBJ whole genome shotgun (WGS) entry which is preliminary data.</text>
</comment>
<dbReference type="AlphaFoldDB" id="A0AAD3D5C4"/>
<feature type="domain" description="Ubiquitin-like" evidence="3">
    <location>
        <begin position="8"/>
        <end position="86"/>
    </location>
</feature>
<dbReference type="PROSITE" id="PS50053">
    <property type="entry name" value="UBIQUITIN_2"/>
    <property type="match status" value="1"/>
</dbReference>
<dbReference type="SMART" id="SM00213">
    <property type="entry name" value="UBQ"/>
    <property type="match status" value="1"/>
</dbReference>
<dbReference type="GO" id="GO:0044695">
    <property type="term" value="C:Dsc E3 ubiquitin ligase complex"/>
    <property type="evidence" value="ECO:0007669"/>
    <property type="project" value="InterPro"/>
</dbReference>
<feature type="region of interest" description="Disordered" evidence="1">
    <location>
        <begin position="95"/>
        <end position="133"/>
    </location>
</feature>
<dbReference type="InterPro" id="IPR029071">
    <property type="entry name" value="Ubiquitin-like_domsf"/>
</dbReference>
<gene>
    <name evidence="4" type="ORF">CTEN210_14627</name>
</gene>
<organism evidence="4 5">
    <name type="scientific">Chaetoceros tenuissimus</name>
    <dbReference type="NCBI Taxonomy" id="426638"/>
    <lineage>
        <taxon>Eukaryota</taxon>
        <taxon>Sar</taxon>
        <taxon>Stramenopiles</taxon>
        <taxon>Ochrophyta</taxon>
        <taxon>Bacillariophyta</taxon>
        <taxon>Coscinodiscophyceae</taxon>
        <taxon>Chaetocerotophycidae</taxon>
        <taxon>Chaetocerotales</taxon>
        <taxon>Chaetocerotaceae</taxon>
        <taxon>Chaetoceros</taxon>
    </lineage>
</organism>
<dbReference type="EMBL" id="BLLK01000061">
    <property type="protein sequence ID" value="GFH58151.1"/>
    <property type="molecule type" value="Genomic_DNA"/>
</dbReference>
<sequence>MSTSKETFLLRIKTNSHSDITLPTPSNATVKQLKQSIQSSLGHDTLGRYIRLIHSGRLLTPDSSPISKFKLNDGSVIHCVIAEAGVRGGQQALLSDSNTRRRNGAGINADGTVRRRNDDSESEEDLELGTERRGLDQLRSEGYSRSQISTMRIYFNSQIDAFIQRNELEVDDDDDDELDDDDLDPDLRARRRRMRMEELWMDAQGPNSEFRLNLNTSNPLMNRRRRYQAIMNQNNTARGPYGADPMFSGPRGTDRDFMWGFTLGYFVGFMMMFWIWMPTVPYRQKLGILTGICCHMLMKILSKNEMDGIDGEDASEGAVGN</sequence>
<feature type="transmembrane region" description="Helical" evidence="2">
    <location>
        <begin position="257"/>
        <end position="276"/>
    </location>
</feature>
<proteinExistence type="predicted"/>
<dbReference type="InterPro" id="IPR025390">
    <property type="entry name" value="Dsc3_C"/>
</dbReference>
<evidence type="ECO:0000259" key="3">
    <source>
        <dbReference type="PROSITE" id="PS50053"/>
    </source>
</evidence>
<name>A0AAD3D5C4_9STRA</name>
<dbReference type="Pfam" id="PF00240">
    <property type="entry name" value="ubiquitin"/>
    <property type="match status" value="1"/>
</dbReference>